<reference evidence="2 3" key="1">
    <citation type="journal article" date="2019" name="New Phytol.">
        <title>Comparative genomics reveals unique wood-decay strategies and fruiting body development in the Schizophyllaceae.</title>
        <authorList>
            <person name="Almasi E."/>
            <person name="Sahu N."/>
            <person name="Krizsan K."/>
            <person name="Balint B."/>
            <person name="Kovacs G.M."/>
            <person name="Kiss B."/>
            <person name="Cseklye J."/>
            <person name="Drula E."/>
            <person name="Henrissat B."/>
            <person name="Nagy I."/>
            <person name="Chovatia M."/>
            <person name="Adam C."/>
            <person name="LaButti K."/>
            <person name="Lipzen A."/>
            <person name="Riley R."/>
            <person name="Grigoriev I.V."/>
            <person name="Nagy L.G."/>
        </authorList>
    </citation>
    <scope>NUCLEOTIDE SEQUENCE [LARGE SCALE GENOMIC DNA]</scope>
    <source>
        <strain evidence="2 3">NL-1724</strain>
    </source>
</reference>
<dbReference type="EMBL" id="VDMD01000008">
    <property type="protein sequence ID" value="TRM63749.1"/>
    <property type="molecule type" value="Genomic_DNA"/>
</dbReference>
<gene>
    <name evidence="2" type="ORF">BD626DRAFT_568373</name>
</gene>
<comment type="caution">
    <text evidence="2">The sequence shown here is derived from an EMBL/GenBank/DDBJ whole genome shotgun (WGS) entry which is preliminary data.</text>
</comment>
<organism evidence="2 3">
    <name type="scientific">Schizophyllum amplum</name>
    <dbReference type="NCBI Taxonomy" id="97359"/>
    <lineage>
        <taxon>Eukaryota</taxon>
        <taxon>Fungi</taxon>
        <taxon>Dikarya</taxon>
        <taxon>Basidiomycota</taxon>
        <taxon>Agaricomycotina</taxon>
        <taxon>Agaricomycetes</taxon>
        <taxon>Agaricomycetidae</taxon>
        <taxon>Agaricales</taxon>
        <taxon>Schizophyllaceae</taxon>
        <taxon>Schizophyllum</taxon>
    </lineage>
</organism>
<feature type="compositionally biased region" description="Acidic residues" evidence="1">
    <location>
        <begin position="51"/>
        <end position="71"/>
    </location>
</feature>
<feature type="region of interest" description="Disordered" evidence="1">
    <location>
        <begin position="149"/>
        <end position="173"/>
    </location>
</feature>
<evidence type="ECO:0000313" key="3">
    <source>
        <dbReference type="Proteomes" id="UP000320762"/>
    </source>
</evidence>
<name>A0A550CG16_9AGAR</name>
<dbReference type="AlphaFoldDB" id="A0A550CG16"/>
<proteinExistence type="predicted"/>
<keyword evidence="3" id="KW-1185">Reference proteome</keyword>
<evidence type="ECO:0000256" key="1">
    <source>
        <dbReference type="SAM" id="MobiDB-lite"/>
    </source>
</evidence>
<evidence type="ECO:0000313" key="2">
    <source>
        <dbReference type="EMBL" id="TRM63749.1"/>
    </source>
</evidence>
<sequence>MEDGLEVVAEKVLAEDSVEGGYTVLADGYIVLADDARYLPDCPALSKPDDSENSSDELNTEGQLLDDEDVESSLNESRSSPNESNTSSNESRSSLNDSRSSSAERYPTPNDSGCSSSVDSGCENVRGVVRDAEPVVRSAELLHPSYGFDDGQTRIRDPGVFGGRPKGRVAQRT</sequence>
<feature type="compositionally biased region" description="Low complexity" evidence="1">
    <location>
        <begin position="72"/>
        <end position="120"/>
    </location>
</feature>
<accession>A0A550CG16</accession>
<protein>
    <submittedName>
        <fullName evidence="2">Uncharacterized protein</fullName>
    </submittedName>
</protein>
<dbReference type="Proteomes" id="UP000320762">
    <property type="component" value="Unassembled WGS sequence"/>
</dbReference>
<feature type="region of interest" description="Disordered" evidence="1">
    <location>
        <begin position="40"/>
        <end position="120"/>
    </location>
</feature>